<gene>
    <name evidence="7" type="ORF">HKK74_20715</name>
</gene>
<dbReference type="PROSITE" id="PS51755">
    <property type="entry name" value="OMPR_PHOB"/>
    <property type="match status" value="1"/>
</dbReference>
<dbReference type="Gene3D" id="1.10.8.430">
    <property type="entry name" value="Helical domain of apoptotic protease-activating factors"/>
    <property type="match status" value="1"/>
</dbReference>
<dbReference type="Proteomes" id="UP000805614">
    <property type="component" value="Unassembled WGS sequence"/>
</dbReference>
<dbReference type="InterPro" id="IPR011990">
    <property type="entry name" value="TPR-like_helical_dom_sf"/>
</dbReference>
<keyword evidence="8" id="KW-1185">Reference proteome</keyword>
<dbReference type="PANTHER" id="PTHR35807">
    <property type="entry name" value="TRANSCRIPTIONAL REGULATOR REDD-RELATED"/>
    <property type="match status" value="1"/>
</dbReference>
<feature type="DNA-binding region" description="OmpR/PhoB-type" evidence="5">
    <location>
        <begin position="1"/>
        <end position="95"/>
    </location>
</feature>
<keyword evidence="4" id="KW-0804">Transcription</keyword>
<dbReference type="InterPro" id="IPR027417">
    <property type="entry name" value="P-loop_NTPase"/>
</dbReference>
<dbReference type="Gene3D" id="3.40.50.300">
    <property type="entry name" value="P-loop containing nucleotide triphosphate hydrolases"/>
    <property type="match status" value="1"/>
</dbReference>
<dbReference type="SUPFAM" id="SSF48452">
    <property type="entry name" value="TPR-like"/>
    <property type="match status" value="1"/>
</dbReference>
<dbReference type="RefSeq" id="WP_187244902.1">
    <property type="nucleotide sequence ID" value="NZ_BAAAOK010000001.1"/>
</dbReference>
<dbReference type="InterPro" id="IPR041664">
    <property type="entry name" value="AAA_16"/>
</dbReference>
<dbReference type="PANTHER" id="PTHR35807:SF1">
    <property type="entry name" value="TRANSCRIPTIONAL REGULATOR REDD"/>
    <property type="match status" value="1"/>
</dbReference>
<accession>A0ABR7LST7</accession>
<dbReference type="Pfam" id="PF03704">
    <property type="entry name" value="BTAD"/>
    <property type="match status" value="1"/>
</dbReference>
<proteinExistence type="inferred from homology"/>
<evidence type="ECO:0000256" key="3">
    <source>
        <dbReference type="ARBA" id="ARBA00023125"/>
    </source>
</evidence>
<dbReference type="PRINTS" id="PR00364">
    <property type="entry name" value="DISEASERSIST"/>
</dbReference>
<dbReference type="InterPro" id="IPR051677">
    <property type="entry name" value="AfsR-DnrI-RedD_regulator"/>
</dbReference>
<comment type="similarity">
    <text evidence="1">Belongs to the AfsR/DnrI/RedD regulatory family.</text>
</comment>
<dbReference type="InterPro" id="IPR001867">
    <property type="entry name" value="OmpR/PhoB-type_DNA-bd"/>
</dbReference>
<dbReference type="InterPro" id="IPR042197">
    <property type="entry name" value="Apaf_helical"/>
</dbReference>
<dbReference type="Pfam" id="PF00486">
    <property type="entry name" value="Trans_reg_C"/>
    <property type="match status" value="1"/>
</dbReference>
<dbReference type="CDD" id="cd15831">
    <property type="entry name" value="BTAD"/>
    <property type="match status" value="1"/>
</dbReference>
<dbReference type="Gene3D" id="1.10.10.10">
    <property type="entry name" value="Winged helix-like DNA-binding domain superfamily/Winged helix DNA-binding domain"/>
    <property type="match status" value="1"/>
</dbReference>
<organism evidence="7 8">
    <name type="scientific">Actinomadura alba</name>
    <dbReference type="NCBI Taxonomy" id="406431"/>
    <lineage>
        <taxon>Bacteria</taxon>
        <taxon>Bacillati</taxon>
        <taxon>Actinomycetota</taxon>
        <taxon>Actinomycetes</taxon>
        <taxon>Streptosporangiales</taxon>
        <taxon>Thermomonosporaceae</taxon>
        <taxon>Actinomadura</taxon>
    </lineage>
</organism>
<dbReference type="Pfam" id="PF13191">
    <property type="entry name" value="AAA_16"/>
    <property type="match status" value="1"/>
</dbReference>
<sequence length="654" mass="71331">MEFALLGPLVVRTAAGRELPLKRAKHRHLLATLLLRPNTTVTTSLLIDHLWGEHPPPSARNNLKTYVWQLRRMLSALDHGRPHIETSGNGYQITARPDELDTLFFQELTRRGGQALRGGDIVLAEATLSRAVDLWRGDVLQDVTLSEPLRAWAAILTEERLGVLEDLTEARLTLGRHAEMIGPLRRAVRENPLRERLWAQLMLALYREGRSSEALQAYQDLRTHLIIEIGAEPGPAVRRLHQRMLAVDPELGTDRTLTVCGCDKVSPLEASASPRWVRVRSGPAELPSDAGKFVGRDGEMARLATLLSDPGTGRGSVIAIDGPAGVGKSRLAVRVAHAVASSYPDGQLYVNLHGATPGLAPLTPDEVLARFLRSLDAPDVSGRDGVDEAAALFRTRTAGRRMLIVLDNAVDAGQVRPLLPGGSESAVLVTGRTRLTTLDATVRVHLDILSERDAVDLLAAFAGPERIQRDPEVAARITELCGGLPLAVRIAGARLGDHPHWPIARLAAQLATADSRLDELTHGDLCVRTSLAAGHDLDRHPEAARLFTLLGLLDVAEFSASVAAALVDQGTDDVQGCLDTLVRARLLESRAPDRYHMHDLIRLFARERAFRTLHGNDRIAAARRALNCQLATSRGTLFLGVVRCRRHDCVGHNL</sequence>
<comment type="caution">
    <text evidence="7">The sequence shown here is derived from an EMBL/GenBank/DDBJ whole genome shotgun (WGS) entry which is preliminary data.</text>
</comment>
<dbReference type="SMART" id="SM01043">
    <property type="entry name" value="BTAD"/>
    <property type="match status" value="1"/>
</dbReference>
<feature type="domain" description="OmpR/PhoB-type" evidence="6">
    <location>
        <begin position="1"/>
        <end position="95"/>
    </location>
</feature>
<evidence type="ECO:0000256" key="1">
    <source>
        <dbReference type="ARBA" id="ARBA00005820"/>
    </source>
</evidence>
<name>A0ABR7LST7_9ACTN</name>
<dbReference type="SMART" id="SM00862">
    <property type="entry name" value="Trans_reg_C"/>
    <property type="match status" value="1"/>
</dbReference>
<dbReference type="SUPFAM" id="SSF46894">
    <property type="entry name" value="C-terminal effector domain of the bipartite response regulators"/>
    <property type="match status" value="1"/>
</dbReference>
<reference evidence="7 8" key="1">
    <citation type="submission" date="2020-06" db="EMBL/GenBank/DDBJ databases">
        <title>Actinomadura xiongansis sp. nov., isolated from soil of Baiyangdian.</title>
        <authorList>
            <person name="Zhang X."/>
        </authorList>
    </citation>
    <scope>NUCLEOTIDE SEQUENCE [LARGE SCALE GENOMIC DNA]</scope>
    <source>
        <strain evidence="7 8">HBUM206468</strain>
    </source>
</reference>
<evidence type="ECO:0000259" key="6">
    <source>
        <dbReference type="PROSITE" id="PS51755"/>
    </source>
</evidence>
<keyword evidence="2" id="KW-0805">Transcription regulation</keyword>
<dbReference type="InterPro" id="IPR016032">
    <property type="entry name" value="Sig_transdc_resp-reg_C-effctor"/>
</dbReference>
<evidence type="ECO:0000313" key="8">
    <source>
        <dbReference type="Proteomes" id="UP000805614"/>
    </source>
</evidence>
<dbReference type="SUPFAM" id="SSF52540">
    <property type="entry name" value="P-loop containing nucleoside triphosphate hydrolases"/>
    <property type="match status" value="1"/>
</dbReference>
<evidence type="ECO:0000256" key="4">
    <source>
        <dbReference type="ARBA" id="ARBA00023163"/>
    </source>
</evidence>
<protein>
    <submittedName>
        <fullName evidence="7">Winged helix-turn-helix domain-containing protein</fullName>
    </submittedName>
</protein>
<dbReference type="InterPro" id="IPR036388">
    <property type="entry name" value="WH-like_DNA-bd_sf"/>
</dbReference>
<evidence type="ECO:0000256" key="5">
    <source>
        <dbReference type="PROSITE-ProRule" id="PRU01091"/>
    </source>
</evidence>
<evidence type="ECO:0000313" key="7">
    <source>
        <dbReference type="EMBL" id="MBC6467897.1"/>
    </source>
</evidence>
<dbReference type="EMBL" id="JABVEC010000015">
    <property type="protein sequence ID" value="MBC6467897.1"/>
    <property type="molecule type" value="Genomic_DNA"/>
</dbReference>
<dbReference type="Gene3D" id="1.25.40.10">
    <property type="entry name" value="Tetratricopeptide repeat domain"/>
    <property type="match status" value="1"/>
</dbReference>
<evidence type="ECO:0000256" key="2">
    <source>
        <dbReference type="ARBA" id="ARBA00023015"/>
    </source>
</evidence>
<keyword evidence="3 5" id="KW-0238">DNA-binding</keyword>
<dbReference type="InterPro" id="IPR005158">
    <property type="entry name" value="BTAD"/>
</dbReference>